<evidence type="ECO:0000313" key="3">
    <source>
        <dbReference type="EnsemblMetazoa" id="PPA37597.1"/>
    </source>
</evidence>
<dbReference type="AlphaFoldDB" id="A0A2A6BAW8"/>
<keyword evidence="2" id="KW-0472">Membrane</keyword>
<keyword evidence="4" id="KW-1185">Reference proteome</keyword>
<organism evidence="3 4">
    <name type="scientific">Pristionchus pacificus</name>
    <name type="common">Parasitic nematode worm</name>
    <dbReference type="NCBI Taxonomy" id="54126"/>
    <lineage>
        <taxon>Eukaryota</taxon>
        <taxon>Metazoa</taxon>
        <taxon>Ecdysozoa</taxon>
        <taxon>Nematoda</taxon>
        <taxon>Chromadorea</taxon>
        <taxon>Rhabditida</taxon>
        <taxon>Rhabditina</taxon>
        <taxon>Diplogasteromorpha</taxon>
        <taxon>Diplogasteroidea</taxon>
        <taxon>Neodiplogasteridae</taxon>
        <taxon>Pristionchus</taxon>
    </lineage>
</organism>
<keyword evidence="2" id="KW-0812">Transmembrane</keyword>
<evidence type="ECO:0000256" key="2">
    <source>
        <dbReference type="SAM" id="Phobius"/>
    </source>
</evidence>
<feature type="transmembrane region" description="Helical" evidence="2">
    <location>
        <begin position="47"/>
        <end position="71"/>
    </location>
</feature>
<protein>
    <submittedName>
        <fullName evidence="3">Uncharacterized protein</fullName>
    </submittedName>
</protein>
<feature type="region of interest" description="Disordered" evidence="1">
    <location>
        <begin position="1"/>
        <end position="26"/>
    </location>
</feature>
<dbReference type="EnsemblMetazoa" id="PPA37597.1">
    <property type="protein sequence ID" value="PPA37597.1"/>
    <property type="gene ID" value="WBGene00275966"/>
</dbReference>
<dbReference type="Proteomes" id="UP000005239">
    <property type="component" value="Unassembled WGS sequence"/>
</dbReference>
<accession>A0A8R1YSV6</accession>
<gene>
    <name evidence="3" type="primary">WBGene00275966</name>
</gene>
<feature type="compositionally biased region" description="Polar residues" evidence="1">
    <location>
        <begin position="1"/>
        <end position="20"/>
    </location>
</feature>
<proteinExistence type="predicted"/>
<reference evidence="4" key="1">
    <citation type="journal article" date="2008" name="Nat. Genet.">
        <title>The Pristionchus pacificus genome provides a unique perspective on nematode lifestyle and parasitism.</title>
        <authorList>
            <person name="Dieterich C."/>
            <person name="Clifton S.W."/>
            <person name="Schuster L.N."/>
            <person name="Chinwalla A."/>
            <person name="Delehaunty K."/>
            <person name="Dinkelacker I."/>
            <person name="Fulton L."/>
            <person name="Fulton R."/>
            <person name="Godfrey J."/>
            <person name="Minx P."/>
            <person name="Mitreva M."/>
            <person name="Roeseler W."/>
            <person name="Tian H."/>
            <person name="Witte H."/>
            <person name="Yang S.P."/>
            <person name="Wilson R.K."/>
            <person name="Sommer R.J."/>
        </authorList>
    </citation>
    <scope>NUCLEOTIDE SEQUENCE [LARGE SCALE GENOMIC DNA]</scope>
    <source>
        <strain evidence="4">PS312</strain>
    </source>
</reference>
<reference evidence="3" key="2">
    <citation type="submission" date="2022-06" db="UniProtKB">
        <authorList>
            <consortium name="EnsemblMetazoa"/>
        </authorList>
    </citation>
    <scope>IDENTIFICATION</scope>
    <source>
        <strain evidence="3">PS312</strain>
    </source>
</reference>
<keyword evidence="2" id="KW-1133">Transmembrane helix</keyword>
<accession>A0A2A6BAW8</accession>
<evidence type="ECO:0000256" key="1">
    <source>
        <dbReference type="SAM" id="MobiDB-lite"/>
    </source>
</evidence>
<feature type="compositionally biased region" description="Basic and acidic residues" evidence="1">
    <location>
        <begin position="138"/>
        <end position="147"/>
    </location>
</feature>
<feature type="compositionally biased region" description="Basic and acidic residues" evidence="1">
    <location>
        <begin position="90"/>
        <end position="129"/>
    </location>
</feature>
<feature type="region of interest" description="Disordered" evidence="1">
    <location>
        <begin position="76"/>
        <end position="168"/>
    </location>
</feature>
<sequence length="168" mass="18514">MSNDTIEMSTTAHHNDSSTPAPYLSTKCEPPPERVVCLMPVTGPDEIYGYVGIVVIVLLVLYALMITIWFCRSKKKLGRGKSDSATARASELKRLCTDSDSKKGSDSKKSSRTDKEEKKPKLKKVEKVKVRVSQSRAVRTETVDDVRSTWGPVQPEVMTGGDGTPTPR</sequence>
<name>A0A2A6BAW8_PRIPA</name>
<evidence type="ECO:0000313" key="4">
    <source>
        <dbReference type="Proteomes" id="UP000005239"/>
    </source>
</evidence>